<reference evidence="1" key="1">
    <citation type="submission" date="2014-09" db="EMBL/GenBank/DDBJ databases">
        <authorList>
            <person name="Magalhaes I.L.F."/>
            <person name="Oliveira U."/>
            <person name="Santos F.R."/>
            <person name="Vidigal T.H.D.A."/>
            <person name="Brescovit A.D."/>
            <person name="Santos A.J."/>
        </authorList>
    </citation>
    <scope>NUCLEOTIDE SEQUENCE</scope>
    <source>
        <tissue evidence="1">Shoot tissue taken approximately 20 cm above the soil surface</tissue>
    </source>
</reference>
<evidence type="ECO:0000313" key="1">
    <source>
        <dbReference type="EMBL" id="JAD41983.1"/>
    </source>
</evidence>
<reference evidence="1" key="2">
    <citation type="journal article" date="2015" name="Data Brief">
        <title>Shoot transcriptome of the giant reed, Arundo donax.</title>
        <authorList>
            <person name="Barrero R.A."/>
            <person name="Guerrero F.D."/>
            <person name="Moolhuijzen P."/>
            <person name="Goolsby J.A."/>
            <person name="Tidwell J."/>
            <person name="Bellgard S.E."/>
            <person name="Bellgard M.I."/>
        </authorList>
    </citation>
    <scope>NUCLEOTIDE SEQUENCE</scope>
    <source>
        <tissue evidence="1">Shoot tissue taken approximately 20 cm above the soil surface</tissue>
    </source>
</reference>
<accession>A0A0A8ZW70</accession>
<dbReference type="AlphaFoldDB" id="A0A0A8ZW70"/>
<organism evidence="1">
    <name type="scientific">Arundo donax</name>
    <name type="common">Giant reed</name>
    <name type="synonym">Donax arundinaceus</name>
    <dbReference type="NCBI Taxonomy" id="35708"/>
    <lineage>
        <taxon>Eukaryota</taxon>
        <taxon>Viridiplantae</taxon>
        <taxon>Streptophyta</taxon>
        <taxon>Embryophyta</taxon>
        <taxon>Tracheophyta</taxon>
        <taxon>Spermatophyta</taxon>
        <taxon>Magnoliopsida</taxon>
        <taxon>Liliopsida</taxon>
        <taxon>Poales</taxon>
        <taxon>Poaceae</taxon>
        <taxon>PACMAD clade</taxon>
        <taxon>Arundinoideae</taxon>
        <taxon>Arundineae</taxon>
        <taxon>Arundo</taxon>
    </lineage>
</organism>
<name>A0A0A8ZW70_ARUDO</name>
<proteinExistence type="predicted"/>
<sequence>MLFLHANCFMLPSLQLHLCPRGPIDQYISLKHY</sequence>
<protein>
    <submittedName>
        <fullName evidence="1">Uncharacterized protein</fullName>
    </submittedName>
</protein>
<dbReference type="EMBL" id="GBRH01255912">
    <property type="protein sequence ID" value="JAD41983.1"/>
    <property type="molecule type" value="Transcribed_RNA"/>
</dbReference>